<dbReference type="AlphaFoldDB" id="A0A0L9TCH4"/>
<proteinExistence type="predicted"/>
<gene>
    <name evidence="1" type="ORF">LR48_Vigan511s004500</name>
</gene>
<sequence length="251" mass="28909">MNWRRTPSPPQCWPMQDMRRAYLMPPTNLFRKFSLEDAADDLEIGKKIFNKQKQVYSEPEIPITLPDLPIHLNALLAIEPIGINVVLNVHDCRDEILNDNSLELTFDSADDAYVNIDFEVETVQSDNFIEFGLNFYLTQFSENFECDCESGSCSICTKINFVMQPDSKVQTDATNCELDLCAELKKARNAENIKATLWEERSAEKLGEVSIPVSHTQQLPVEGELLMQQFAWRRKKKHLALDDKFDFIFCC</sequence>
<protein>
    <submittedName>
        <fullName evidence="1">Uncharacterized protein</fullName>
    </submittedName>
</protein>
<evidence type="ECO:0000313" key="2">
    <source>
        <dbReference type="Proteomes" id="UP000053144"/>
    </source>
</evidence>
<name>A0A0L9TCH4_PHAAN</name>
<organism evidence="1 2">
    <name type="scientific">Phaseolus angularis</name>
    <name type="common">Azuki bean</name>
    <name type="synonym">Vigna angularis</name>
    <dbReference type="NCBI Taxonomy" id="3914"/>
    <lineage>
        <taxon>Eukaryota</taxon>
        <taxon>Viridiplantae</taxon>
        <taxon>Streptophyta</taxon>
        <taxon>Embryophyta</taxon>
        <taxon>Tracheophyta</taxon>
        <taxon>Spermatophyta</taxon>
        <taxon>Magnoliopsida</taxon>
        <taxon>eudicotyledons</taxon>
        <taxon>Gunneridae</taxon>
        <taxon>Pentapetalae</taxon>
        <taxon>rosids</taxon>
        <taxon>fabids</taxon>
        <taxon>Fabales</taxon>
        <taxon>Fabaceae</taxon>
        <taxon>Papilionoideae</taxon>
        <taxon>50 kb inversion clade</taxon>
        <taxon>NPAAA clade</taxon>
        <taxon>indigoferoid/millettioid clade</taxon>
        <taxon>Phaseoleae</taxon>
        <taxon>Vigna</taxon>
    </lineage>
</organism>
<dbReference type="EMBL" id="KQ258419">
    <property type="protein sequence ID" value="KOM28222.1"/>
    <property type="molecule type" value="Genomic_DNA"/>
</dbReference>
<dbReference type="Gramene" id="KOM28222">
    <property type="protein sequence ID" value="KOM28222"/>
    <property type="gene ID" value="LR48_Vigan511s004500"/>
</dbReference>
<dbReference type="Proteomes" id="UP000053144">
    <property type="component" value="Unassembled WGS sequence"/>
</dbReference>
<reference evidence="2" key="1">
    <citation type="journal article" date="2015" name="Proc. Natl. Acad. Sci. U.S.A.">
        <title>Genome sequencing of adzuki bean (Vigna angularis) provides insight into high starch and low fat accumulation and domestication.</title>
        <authorList>
            <person name="Yang K."/>
            <person name="Tian Z."/>
            <person name="Chen C."/>
            <person name="Luo L."/>
            <person name="Zhao B."/>
            <person name="Wang Z."/>
            <person name="Yu L."/>
            <person name="Li Y."/>
            <person name="Sun Y."/>
            <person name="Li W."/>
            <person name="Chen Y."/>
            <person name="Li Y."/>
            <person name="Zhang Y."/>
            <person name="Ai D."/>
            <person name="Zhao J."/>
            <person name="Shang C."/>
            <person name="Ma Y."/>
            <person name="Wu B."/>
            <person name="Wang M."/>
            <person name="Gao L."/>
            <person name="Sun D."/>
            <person name="Zhang P."/>
            <person name="Guo F."/>
            <person name="Wang W."/>
            <person name="Li Y."/>
            <person name="Wang J."/>
            <person name="Varshney R.K."/>
            <person name="Wang J."/>
            <person name="Ling H.Q."/>
            <person name="Wan P."/>
        </authorList>
    </citation>
    <scope>NUCLEOTIDE SEQUENCE</scope>
    <source>
        <strain evidence="2">cv. Jingnong 6</strain>
    </source>
</reference>
<evidence type="ECO:0000313" key="1">
    <source>
        <dbReference type="EMBL" id="KOM28222.1"/>
    </source>
</evidence>
<accession>A0A0L9TCH4</accession>